<sequence length="62" mass="7647">MITNRYAGRDYDDQDMEAGFDDIMKKERRSARIARKENEMEAKLIAEEEERERQRKLRKLRR</sequence>
<organism evidence="4 5">
    <name type="scientific">Brassica carinata</name>
    <name type="common">Ethiopian mustard</name>
    <name type="synonym">Abyssinian cabbage</name>
    <dbReference type="NCBI Taxonomy" id="52824"/>
    <lineage>
        <taxon>Eukaryota</taxon>
        <taxon>Viridiplantae</taxon>
        <taxon>Streptophyta</taxon>
        <taxon>Embryophyta</taxon>
        <taxon>Tracheophyta</taxon>
        <taxon>Spermatophyta</taxon>
        <taxon>Magnoliopsida</taxon>
        <taxon>eudicotyledons</taxon>
        <taxon>Gunneridae</taxon>
        <taxon>Pentapetalae</taxon>
        <taxon>rosids</taxon>
        <taxon>malvids</taxon>
        <taxon>Brassicales</taxon>
        <taxon>Brassicaceae</taxon>
        <taxon>Brassiceae</taxon>
        <taxon>Brassica</taxon>
    </lineage>
</organism>
<dbReference type="GO" id="GO:0042393">
    <property type="term" value="F:histone binding"/>
    <property type="evidence" value="ECO:0007669"/>
    <property type="project" value="TreeGrafter"/>
</dbReference>
<dbReference type="GO" id="GO:0006334">
    <property type="term" value="P:nucleosome assembly"/>
    <property type="evidence" value="ECO:0007669"/>
    <property type="project" value="TreeGrafter"/>
</dbReference>
<dbReference type="AlphaFoldDB" id="A0A8X7SJE4"/>
<dbReference type="InterPro" id="IPR013256">
    <property type="entry name" value="Chromatin_SPT2"/>
</dbReference>
<evidence type="ECO:0000256" key="1">
    <source>
        <dbReference type="ARBA" id="ARBA00006461"/>
    </source>
</evidence>
<dbReference type="PANTHER" id="PTHR22691">
    <property type="entry name" value="YEAST SPT2-RELATED"/>
    <property type="match status" value="1"/>
</dbReference>
<dbReference type="EMBL" id="JAAMPC010000006">
    <property type="protein sequence ID" value="KAG2306505.1"/>
    <property type="molecule type" value="Genomic_DNA"/>
</dbReference>
<evidence type="ECO:0000313" key="4">
    <source>
        <dbReference type="EMBL" id="KAG2306505.1"/>
    </source>
</evidence>
<name>A0A8X7SJE4_BRACI</name>
<dbReference type="GO" id="GO:0006360">
    <property type="term" value="P:transcription by RNA polymerase I"/>
    <property type="evidence" value="ECO:0007669"/>
    <property type="project" value="TreeGrafter"/>
</dbReference>
<dbReference type="PANTHER" id="PTHR22691:SF13">
    <property type="entry name" value="SPT2 CHROMATIN PROTEIN"/>
    <property type="match status" value="1"/>
</dbReference>
<keyword evidence="2" id="KW-0175">Coiled coil</keyword>
<dbReference type="GO" id="GO:0005730">
    <property type="term" value="C:nucleolus"/>
    <property type="evidence" value="ECO:0007669"/>
    <property type="project" value="TreeGrafter"/>
</dbReference>
<evidence type="ECO:0008006" key="6">
    <source>
        <dbReference type="Google" id="ProtNLM"/>
    </source>
</evidence>
<evidence type="ECO:0000256" key="2">
    <source>
        <dbReference type="ARBA" id="ARBA00023054"/>
    </source>
</evidence>
<dbReference type="Proteomes" id="UP000886595">
    <property type="component" value="Unassembled WGS sequence"/>
</dbReference>
<evidence type="ECO:0000313" key="5">
    <source>
        <dbReference type="Proteomes" id="UP000886595"/>
    </source>
</evidence>
<dbReference type="GO" id="GO:0003677">
    <property type="term" value="F:DNA binding"/>
    <property type="evidence" value="ECO:0007669"/>
    <property type="project" value="TreeGrafter"/>
</dbReference>
<gene>
    <name evidence="4" type="ORF">Bca52824_026253</name>
</gene>
<reference evidence="4 5" key="1">
    <citation type="submission" date="2020-02" db="EMBL/GenBank/DDBJ databases">
        <authorList>
            <person name="Ma Q."/>
            <person name="Huang Y."/>
            <person name="Song X."/>
            <person name="Pei D."/>
        </authorList>
    </citation>
    <scope>NUCLEOTIDE SEQUENCE [LARGE SCALE GENOMIC DNA]</scope>
    <source>
        <strain evidence="4">Sxm20200214</strain>
        <tissue evidence="4">Leaf</tissue>
    </source>
</reference>
<comment type="similarity">
    <text evidence="1">Belongs to the SPT2 family.</text>
</comment>
<keyword evidence="5" id="KW-1185">Reference proteome</keyword>
<evidence type="ECO:0000256" key="3">
    <source>
        <dbReference type="SAM" id="MobiDB-lite"/>
    </source>
</evidence>
<protein>
    <recommendedName>
        <fullName evidence="6">SPT2 chromatin protein</fullName>
    </recommendedName>
</protein>
<proteinExistence type="inferred from homology"/>
<dbReference type="OrthoDB" id="6259853at2759"/>
<feature type="region of interest" description="Disordered" evidence="3">
    <location>
        <begin position="39"/>
        <end position="62"/>
    </location>
</feature>
<dbReference type="Pfam" id="PF08243">
    <property type="entry name" value="SPT2"/>
    <property type="match status" value="1"/>
</dbReference>
<accession>A0A8X7SJE4</accession>
<comment type="caution">
    <text evidence="4">The sequence shown here is derived from an EMBL/GenBank/DDBJ whole genome shotgun (WGS) entry which is preliminary data.</text>
</comment>